<dbReference type="PANTHER" id="PTHR22950">
    <property type="entry name" value="AMINO ACID TRANSPORTER"/>
    <property type="match status" value="1"/>
</dbReference>
<feature type="transmembrane region" description="Helical" evidence="8">
    <location>
        <begin position="301"/>
        <end position="324"/>
    </location>
</feature>
<evidence type="ECO:0000256" key="6">
    <source>
        <dbReference type="ARBA" id="ARBA00022989"/>
    </source>
</evidence>
<keyword evidence="4 8" id="KW-0812">Transmembrane</keyword>
<evidence type="ECO:0000256" key="8">
    <source>
        <dbReference type="SAM" id="Phobius"/>
    </source>
</evidence>
<comment type="caution">
    <text evidence="10">The sequence shown here is derived from an EMBL/GenBank/DDBJ whole genome shotgun (WGS) entry which is preliminary data.</text>
</comment>
<dbReference type="Proteomes" id="UP001470230">
    <property type="component" value="Unassembled WGS sequence"/>
</dbReference>
<feature type="transmembrane region" description="Helical" evidence="8">
    <location>
        <begin position="185"/>
        <end position="207"/>
    </location>
</feature>
<dbReference type="Pfam" id="PF01490">
    <property type="entry name" value="Aa_trans"/>
    <property type="match status" value="1"/>
</dbReference>
<dbReference type="InterPro" id="IPR013057">
    <property type="entry name" value="AA_transpt_TM"/>
</dbReference>
<gene>
    <name evidence="10" type="ORF">M9Y10_008438</name>
</gene>
<feature type="transmembrane region" description="Helical" evidence="8">
    <location>
        <begin position="110"/>
        <end position="133"/>
    </location>
</feature>
<feature type="transmembrane region" description="Helical" evidence="8">
    <location>
        <begin position="257"/>
        <end position="281"/>
    </location>
</feature>
<dbReference type="EMBL" id="JAPFFF010000014">
    <property type="protein sequence ID" value="KAK8870552.1"/>
    <property type="molecule type" value="Genomic_DNA"/>
</dbReference>
<evidence type="ECO:0000256" key="3">
    <source>
        <dbReference type="ARBA" id="ARBA00022448"/>
    </source>
</evidence>
<evidence type="ECO:0000313" key="11">
    <source>
        <dbReference type="Proteomes" id="UP001470230"/>
    </source>
</evidence>
<keyword evidence="6 8" id="KW-1133">Transmembrane helix</keyword>
<organism evidence="10 11">
    <name type="scientific">Tritrichomonas musculus</name>
    <dbReference type="NCBI Taxonomy" id="1915356"/>
    <lineage>
        <taxon>Eukaryota</taxon>
        <taxon>Metamonada</taxon>
        <taxon>Parabasalia</taxon>
        <taxon>Tritrichomonadida</taxon>
        <taxon>Tritrichomonadidae</taxon>
        <taxon>Tritrichomonas</taxon>
    </lineage>
</organism>
<feature type="domain" description="Amino acid transporter transmembrane" evidence="9">
    <location>
        <begin position="36"/>
        <end position="423"/>
    </location>
</feature>
<keyword evidence="11" id="KW-1185">Reference proteome</keyword>
<comment type="subcellular location">
    <subcellularLocation>
        <location evidence="1">Membrane</location>
        <topology evidence="1">Multi-pass membrane protein</topology>
    </subcellularLocation>
</comment>
<feature type="transmembrane region" description="Helical" evidence="8">
    <location>
        <begin position="66"/>
        <end position="90"/>
    </location>
</feature>
<evidence type="ECO:0000259" key="9">
    <source>
        <dbReference type="Pfam" id="PF01490"/>
    </source>
</evidence>
<feature type="transmembrane region" description="Helical" evidence="8">
    <location>
        <begin position="153"/>
        <end position="173"/>
    </location>
</feature>
<feature type="transmembrane region" description="Helical" evidence="8">
    <location>
        <begin position="402"/>
        <end position="421"/>
    </location>
</feature>
<accession>A0ABR2IY39</accession>
<comment type="similarity">
    <text evidence="2">Belongs to the amino acid/polyamine transporter 2 family.</text>
</comment>
<evidence type="ECO:0000256" key="4">
    <source>
        <dbReference type="ARBA" id="ARBA00022692"/>
    </source>
</evidence>
<name>A0ABR2IY39_9EUKA</name>
<sequence length="436" mass="48324">MKTLQYIESVQGQHTLSNFDLYDTSSSQNAAQKKYSSCFITMMNLLNTLVGAEILGIANSMIFCGLYVSVALMVLCASLSYAATILVIRLQNRTGAESINDLAGKLLGRWGGNMLSAFTLCFTYSCQVAYLVIGSETVTNWLQLAKLYEWEHGWRRSIIVFAYSMVLPIMLTIPRNMGFLDTASTAAIGCLVVFVIVMIVKGCLYLPKYGINPSVEKYQFGLNLFNALAIYAMIFALPSIVLPLVKPFNPSLRKRYFLIGGAFMLCFSIILIPSVIGYLMFGRGAQQIILKSFDTHDIVIQVVRVFFFFVVNASFPVVGISVATDISDLIYHEHDPAKLPWKKRIVCLLIADAPPLLIAMVLPDIRPALEIGGAFGGCLTNFFFPPMLWLKQSDKPFYHPTNILCILFVMFGLTSALIATYEAVIDAIHAFSGKSE</sequence>
<evidence type="ECO:0000313" key="10">
    <source>
        <dbReference type="EMBL" id="KAK8870552.1"/>
    </source>
</evidence>
<proteinExistence type="inferred from homology"/>
<keyword evidence="5" id="KW-0029">Amino-acid transport</keyword>
<keyword evidence="7 8" id="KW-0472">Membrane</keyword>
<evidence type="ECO:0000256" key="1">
    <source>
        <dbReference type="ARBA" id="ARBA00004141"/>
    </source>
</evidence>
<dbReference type="PANTHER" id="PTHR22950:SF458">
    <property type="entry name" value="SODIUM-COUPLED NEUTRAL AMINO ACID TRANSPORTER 11-RELATED"/>
    <property type="match status" value="1"/>
</dbReference>
<keyword evidence="3" id="KW-0813">Transport</keyword>
<evidence type="ECO:0000256" key="5">
    <source>
        <dbReference type="ARBA" id="ARBA00022970"/>
    </source>
</evidence>
<protein>
    <recommendedName>
        <fullName evidence="9">Amino acid transporter transmembrane domain-containing protein</fullName>
    </recommendedName>
</protein>
<evidence type="ECO:0000256" key="2">
    <source>
        <dbReference type="ARBA" id="ARBA00008066"/>
    </source>
</evidence>
<feature type="transmembrane region" description="Helical" evidence="8">
    <location>
        <begin position="371"/>
        <end position="390"/>
    </location>
</feature>
<evidence type="ECO:0000256" key="7">
    <source>
        <dbReference type="ARBA" id="ARBA00023136"/>
    </source>
</evidence>
<reference evidence="10 11" key="1">
    <citation type="submission" date="2024-04" db="EMBL/GenBank/DDBJ databases">
        <title>Tritrichomonas musculus Genome.</title>
        <authorList>
            <person name="Alves-Ferreira E."/>
            <person name="Grigg M."/>
            <person name="Lorenzi H."/>
            <person name="Galac M."/>
        </authorList>
    </citation>
    <scope>NUCLEOTIDE SEQUENCE [LARGE SCALE GENOMIC DNA]</scope>
    <source>
        <strain evidence="10 11">EAF2021</strain>
    </source>
</reference>
<feature type="transmembrane region" description="Helical" evidence="8">
    <location>
        <begin position="227"/>
        <end position="245"/>
    </location>
</feature>